<proteinExistence type="predicted"/>
<dbReference type="HOGENOM" id="CLU_2692422_0_0_1"/>
<dbReference type="EMBL" id="CM007651">
    <property type="protein sequence ID" value="ONI30466.1"/>
    <property type="molecule type" value="Genomic_DNA"/>
</dbReference>
<gene>
    <name evidence="1" type="ORF">PRUPE_1G253000</name>
</gene>
<accession>M5XM43</accession>
<evidence type="ECO:0000313" key="2">
    <source>
        <dbReference type="Proteomes" id="UP000006882"/>
    </source>
</evidence>
<evidence type="ECO:0000313" key="1">
    <source>
        <dbReference type="EMBL" id="ONI30466.1"/>
    </source>
</evidence>
<sequence length="74" mass="8048">MLTTRRFFLCFCCAKLNLGTTPFCFGLLWYLGSSKGAALSITRCTPLPQVQNVGFVEGTLPASQDIHPGPALRN</sequence>
<protein>
    <submittedName>
        <fullName evidence="1">Uncharacterized protein</fullName>
    </submittedName>
</protein>
<dbReference type="Proteomes" id="UP000006882">
    <property type="component" value="Chromosome G1"/>
</dbReference>
<keyword evidence="2" id="KW-1185">Reference proteome</keyword>
<reference evidence="1 2" key="1">
    <citation type="journal article" date="2013" name="Nat. Genet.">
        <title>The high-quality draft genome of peach (Prunus persica) identifies unique patterns of genetic diversity, domestication and genome evolution.</title>
        <authorList>
            <consortium name="International Peach Genome Initiative"/>
            <person name="Verde I."/>
            <person name="Abbott A.G."/>
            <person name="Scalabrin S."/>
            <person name="Jung S."/>
            <person name="Shu S."/>
            <person name="Marroni F."/>
            <person name="Zhebentyayeva T."/>
            <person name="Dettori M.T."/>
            <person name="Grimwood J."/>
            <person name="Cattonaro F."/>
            <person name="Zuccolo A."/>
            <person name="Rossini L."/>
            <person name="Jenkins J."/>
            <person name="Vendramin E."/>
            <person name="Meisel L.A."/>
            <person name="Decroocq V."/>
            <person name="Sosinski B."/>
            <person name="Prochnik S."/>
            <person name="Mitros T."/>
            <person name="Policriti A."/>
            <person name="Cipriani G."/>
            <person name="Dondini L."/>
            <person name="Ficklin S."/>
            <person name="Goodstein D.M."/>
            <person name="Xuan P."/>
            <person name="Del Fabbro C."/>
            <person name="Aramini V."/>
            <person name="Copetti D."/>
            <person name="Gonzalez S."/>
            <person name="Horner D.S."/>
            <person name="Falchi R."/>
            <person name="Lucas S."/>
            <person name="Mica E."/>
            <person name="Maldonado J."/>
            <person name="Lazzari B."/>
            <person name="Bielenberg D."/>
            <person name="Pirona R."/>
            <person name="Miculan M."/>
            <person name="Barakat A."/>
            <person name="Testolin R."/>
            <person name="Stella A."/>
            <person name="Tartarini S."/>
            <person name="Tonutti P."/>
            <person name="Arus P."/>
            <person name="Orellana A."/>
            <person name="Wells C."/>
            <person name="Main D."/>
            <person name="Vizzotto G."/>
            <person name="Silva H."/>
            <person name="Salamini F."/>
            <person name="Schmutz J."/>
            <person name="Morgante M."/>
            <person name="Rokhsar D.S."/>
        </authorList>
    </citation>
    <scope>NUCLEOTIDE SEQUENCE [LARGE SCALE GENOMIC DNA]</scope>
    <source>
        <strain evidence="2">cv. Nemared</strain>
    </source>
</reference>
<dbReference type="Gramene" id="ONI30466">
    <property type="protein sequence ID" value="ONI30466"/>
    <property type="gene ID" value="PRUPE_1G253000"/>
</dbReference>
<organism evidence="1 2">
    <name type="scientific">Prunus persica</name>
    <name type="common">Peach</name>
    <name type="synonym">Amygdalus persica</name>
    <dbReference type="NCBI Taxonomy" id="3760"/>
    <lineage>
        <taxon>Eukaryota</taxon>
        <taxon>Viridiplantae</taxon>
        <taxon>Streptophyta</taxon>
        <taxon>Embryophyta</taxon>
        <taxon>Tracheophyta</taxon>
        <taxon>Spermatophyta</taxon>
        <taxon>Magnoliopsida</taxon>
        <taxon>eudicotyledons</taxon>
        <taxon>Gunneridae</taxon>
        <taxon>Pentapetalae</taxon>
        <taxon>rosids</taxon>
        <taxon>fabids</taxon>
        <taxon>Rosales</taxon>
        <taxon>Rosaceae</taxon>
        <taxon>Amygdaloideae</taxon>
        <taxon>Amygdaleae</taxon>
        <taxon>Prunus</taxon>
    </lineage>
</organism>
<name>M5XM43_PRUPE</name>
<dbReference type="AlphaFoldDB" id="M5XM43"/>